<keyword evidence="10" id="KW-1185">Reference proteome</keyword>
<feature type="region of interest" description="Disordered" evidence="6">
    <location>
        <begin position="295"/>
        <end position="317"/>
    </location>
</feature>
<keyword evidence="3 7" id="KW-1133">Transmembrane helix</keyword>
<reference evidence="9" key="1">
    <citation type="submission" date="2022-12" db="EMBL/GenBank/DDBJ databases">
        <authorList>
            <person name="Petersen C."/>
        </authorList>
    </citation>
    <scope>NUCLEOTIDE SEQUENCE</scope>
    <source>
        <strain evidence="9">IBT 16125</strain>
    </source>
</reference>
<gene>
    <name evidence="9" type="ORF">N7458_002691</name>
</gene>
<reference evidence="9" key="2">
    <citation type="journal article" date="2023" name="IMA Fungus">
        <title>Comparative genomic study of the Penicillium genus elucidates a diverse pangenome and 15 lateral gene transfer events.</title>
        <authorList>
            <person name="Petersen C."/>
            <person name="Sorensen T."/>
            <person name="Nielsen M.R."/>
            <person name="Sondergaard T.E."/>
            <person name="Sorensen J.L."/>
            <person name="Fitzpatrick D.A."/>
            <person name="Frisvad J.C."/>
            <person name="Nielsen K.L."/>
        </authorList>
    </citation>
    <scope>NUCLEOTIDE SEQUENCE</scope>
    <source>
        <strain evidence="9">IBT 16125</strain>
    </source>
</reference>
<feature type="non-terminal residue" evidence="9">
    <location>
        <position position="1"/>
    </location>
</feature>
<evidence type="ECO:0000256" key="7">
    <source>
        <dbReference type="SAM" id="Phobius"/>
    </source>
</evidence>
<feature type="transmembrane region" description="Helical" evidence="7">
    <location>
        <begin position="151"/>
        <end position="173"/>
    </location>
</feature>
<comment type="subcellular location">
    <subcellularLocation>
        <location evidence="1">Membrane</location>
        <topology evidence="1">Multi-pass membrane protein</topology>
    </subcellularLocation>
</comment>
<protein>
    <recommendedName>
        <fullName evidence="8">Rhodopsin domain-containing protein</fullName>
    </recommendedName>
</protein>
<evidence type="ECO:0000256" key="2">
    <source>
        <dbReference type="ARBA" id="ARBA00022692"/>
    </source>
</evidence>
<dbReference type="Proteomes" id="UP001213681">
    <property type="component" value="Unassembled WGS sequence"/>
</dbReference>
<dbReference type="InterPro" id="IPR049326">
    <property type="entry name" value="Rhodopsin_dom_fungi"/>
</dbReference>
<dbReference type="GeneID" id="81596317"/>
<proteinExistence type="inferred from homology"/>
<accession>A0AAD6G652</accession>
<dbReference type="EMBL" id="JAPVEA010000002">
    <property type="protein sequence ID" value="KAJ5461139.1"/>
    <property type="molecule type" value="Genomic_DNA"/>
</dbReference>
<evidence type="ECO:0000259" key="8">
    <source>
        <dbReference type="Pfam" id="PF20684"/>
    </source>
</evidence>
<evidence type="ECO:0000256" key="5">
    <source>
        <dbReference type="ARBA" id="ARBA00038359"/>
    </source>
</evidence>
<comment type="caution">
    <text evidence="9">The sequence shown here is derived from an EMBL/GenBank/DDBJ whole genome shotgun (WGS) entry which is preliminary data.</text>
</comment>
<keyword evidence="2 7" id="KW-0812">Transmembrane</keyword>
<feature type="transmembrane region" description="Helical" evidence="7">
    <location>
        <begin position="16"/>
        <end position="35"/>
    </location>
</feature>
<evidence type="ECO:0000256" key="4">
    <source>
        <dbReference type="ARBA" id="ARBA00023136"/>
    </source>
</evidence>
<dbReference type="InterPro" id="IPR052337">
    <property type="entry name" value="SAT4-like"/>
</dbReference>
<dbReference type="GO" id="GO:0016020">
    <property type="term" value="C:membrane"/>
    <property type="evidence" value="ECO:0007669"/>
    <property type="project" value="UniProtKB-SubCell"/>
</dbReference>
<evidence type="ECO:0000313" key="10">
    <source>
        <dbReference type="Proteomes" id="UP001213681"/>
    </source>
</evidence>
<dbReference type="PANTHER" id="PTHR33048">
    <property type="entry name" value="PTH11-LIKE INTEGRAL MEMBRANE PROTEIN (AFU_ORTHOLOGUE AFUA_5G11245)"/>
    <property type="match status" value="1"/>
</dbReference>
<evidence type="ECO:0000256" key="1">
    <source>
        <dbReference type="ARBA" id="ARBA00004141"/>
    </source>
</evidence>
<dbReference type="Pfam" id="PF20684">
    <property type="entry name" value="Fung_rhodopsin"/>
    <property type="match status" value="1"/>
</dbReference>
<sequence>METTDIYESRQGEYRAGTISMTVLGVFFVILRFLARWKKGLQIGPDDYVILLSLVSTGFYLLKKIDYLAEAPPLLILGVPVRNAQYTMKTDNPVIHFGMGRHADILPEGNIVIIAKLLMTFECVYCTTIGIVKISILLMYARIFPTRSFRIAAIILGSIVIGWVIAIICVSVFQCNPIARAWNLSLPGTCINLKGSFIGNAVPNILTDIAILALPVHLVWGLHATVTHRIVIFTSAYRFSTLFEFEPADTPWTLAKACTWCLIECSSGIISACMPTLRPLFVMLSSKFSSSIGTRSRTTGAQGSGLKSYEVNSSDLRPPGEFMGKQNVQLEVSQPDDASGAEVPLNTILVQRDVTWQDSQAMVLRDDGI</sequence>
<keyword evidence="4 7" id="KW-0472">Membrane</keyword>
<organism evidence="9 10">
    <name type="scientific">Penicillium daleae</name>
    <dbReference type="NCBI Taxonomy" id="63821"/>
    <lineage>
        <taxon>Eukaryota</taxon>
        <taxon>Fungi</taxon>
        <taxon>Dikarya</taxon>
        <taxon>Ascomycota</taxon>
        <taxon>Pezizomycotina</taxon>
        <taxon>Eurotiomycetes</taxon>
        <taxon>Eurotiomycetidae</taxon>
        <taxon>Eurotiales</taxon>
        <taxon>Aspergillaceae</taxon>
        <taxon>Penicillium</taxon>
    </lineage>
</organism>
<dbReference type="AlphaFoldDB" id="A0AAD6G652"/>
<evidence type="ECO:0000256" key="6">
    <source>
        <dbReference type="SAM" id="MobiDB-lite"/>
    </source>
</evidence>
<evidence type="ECO:0000256" key="3">
    <source>
        <dbReference type="ARBA" id="ARBA00022989"/>
    </source>
</evidence>
<feature type="transmembrane region" description="Helical" evidence="7">
    <location>
        <begin position="111"/>
        <end position="139"/>
    </location>
</feature>
<feature type="domain" description="Rhodopsin" evidence="8">
    <location>
        <begin position="31"/>
        <end position="282"/>
    </location>
</feature>
<comment type="similarity">
    <text evidence="5">Belongs to the SAT4 family.</text>
</comment>
<name>A0AAD6G652_9EURO</name>
<dbReference type="PANTHER" id="PTHR33048:SF151">
    <property type="entry name" value="INTEGRAL MEMBRANE PROTEIN"/>
    <property type="match status" value="1"/>
</dbReference>
<evidence type="ECO:0000313" key="9">
    <source>
        <dbReference type="EMBL" id="KAJ5461139.1"/>
    </source>
</evidence>
<dbReference type="RefSeq" id="XP_056770181.1">
    <property type="nucleotide sequence ID" value="XM_056906074.1"/>
</dbReference>